<dbReference type="InterPro" id="IPR005148">
    <property type="entry name" value="Arg-tRNA-synth_N"/>
</dbReference>
<dbReference type="SUPFAM" id="SSF47323">
    <property type="entry name" value="Anticodon-binding domain of a subclass of class I aminoacyl-tRNA synthetases"/>
    <property type="match status" value="1"/>
</dbReference>
<feature type="domain" description="Arginyl tRNA synthetase N-terminal" evidence="12">
    <location>
        <begin position="11"/>
        <end position="101"/>
    </location>
</feature>
<reference evidence="13 14" key="1">
    <citation type="journal article" date="2013" name="PLoS ONE">
        <title>Cultivation and Complete Genome Sequencing of Gloeobacter kilaueensis sp. nov., from a Lava Cave in Kilauea Caldera, Hawai'i.</title>
        <authorList>
            <person name="Saw J.H."/>
            <person name="Schatz M."/>
            <person name="Brown M.V."/>
            <person name="Kunkel D.D."/>
            <person name="Foster J.S."/>
            <person name="Shick H."/>
            <person name="Christensen S."/>
            <person name="Hou S."/>
            <person name="Wan X."/>
            <person name="Donachie S.P."/>
        </authorList>
    </citation>
    <scope>NUCLEOTIDE SEQUENCE [LARGE SCALE GENOMIC DNA]</scope>
    <source>
        <strain evidence="14">JS</strain>
    </source>
</reference>
<dbReference type="GO" id="GO:0004814">
    <property type="term" value="F:arginine-tRNA ligase activity"/>
    <property type="evidence" value="ECO:0007669"/>
    <property type="project" value="UniProtKB-UniRule"/>
</dbReference>
<dbReference type="SUPFAM" id="SSF52374">
    <property type="entry name" value="Nucleotidylyl transferase"/>
    <property type="match status" value="1"/>
</dbReference>
<evidence type="ECO:0000256" key="8">
    <source>
        <dbReference type="ARBA" id="ARBA00049339"/>
    </source>
</evidence>
<evidence type="ECO:0000259" key="11">
    <source>
        <dbReference type="SMART" id="SM00836"/>
    </source>
</evidence>
<dbReference type="Proteomes" id="UP000017396">
    <property type="component" value="Chromosome"/>
</dbReference>
<dbReference type="CDD" id="cd00671">
    <property type="entry name" value="ArgRS_core"/>
    <property type="match status" value="1"/>
</dbReference>
<dbReference type="HOGENOM" id="CLU_006406_0_1_3"/>
<dbReference type="GO" id="GO:0005524">
    <property type="term" value="F:ATP binding"/>
    <property type="evidence" value="ECO:0007669"/>
    <property type="project" value="UniProtKB-UniRule"/>
</dbReference>
<keyword evidence="14" id="KW-1185">Reference proteome</keyword>
<keyword evidence="3 9" id="KW-0436">Ligase</keyword>
<dbReference type="EC" id="6.1.1.19" evidence="9"/>
<dbReference type="GO" id="GO:0006420">
    <property type="term" value="P:arginyl-tRNA aminoacylation"/>
    <property type="evidence" value="ECO:0007669"/>
    <property type="project" value="UniProtKB-UniRule"/>
</dbReference>
<dbReference type="SUPFAM" id="SSF55190">
    <property type="entry name" value="Arginyl-tRNA synthetase (ArgRS), N-terminal 'additional' domain"/>
    <property type="match status" value="1"/>
</dbReference>
<dbReference type="PRINTS" id="PR01038">
    <property type="entry name" value="TRNASYNTHARG"/>
</dbReference>
<comment type="subcellular location">
    <subcellularLocation>
        <location evidence="9">Cytoplasm</location>
    </subcellularLocation>
</comment>
<organism evidence="13 14">
    <name type="scientific">Gloeobacter kilaueensis (strain ATCC BAA-2537 / CCAP 1431/1 / ULC 316 / JS1)</name>
    <dbReference type="NCBI Taxonomy" id="1183438"/>
    <lineage>
        <taxon>Bacteria</taxon>
        <taxon>Bacillati</taxon>
        <taxon>Cyanobacteriota</taxon>
        <taxon>Cyanophyceae</taxon>
        <taxon>Gloeobacterales</taxon>
        <taxon>Gloeobacteraceae</taxon>
        <taxon>Gloeobacter</taxon>
    </lineage>
</organism>
<evidence type="ECO:0000256" key="4">
    <source>
        <dbReference type="ARBA" id="ARBA00022741"/>
    </source>
</evidence>
<dbReference type="PANTHER" id="PTHR11956:SF5">
    <property type="entry name" value="ARGININE--TRNA LIGASE, CYTOPLASMIC"/>
    <property type="match status" value="1"/>
</dbReference>
<dbReference type="InterPro" id="IPR014729">
    <property type="entry name" value="Rossmann-like_a/b/a_fold"/>
</dbReference>
<dbReference type="Gene3D" id="1.10.730.10">
    <property type="entry name" value="Isoleucyl-tRNA Synthetase, Domain 1"/>
    <property type="match status" value="1"/>
</dbReference>
<evidence type="ECO:0000313" key="14">
    <source>
        <dbReference type="Proteomes" id="UP000017396"/>
    </source>
</evidence>
<dbReference type="InterPro" id="IPR036695">
    <property type="entry name" value="Arg-tRNA-synth_N_sf"/>
</dbReference>
<comment type="catalytic activity">
    <reaction evidence="8 9">
        <text>tRNA(Arg) + L-arginine + ATP = L-arginyl-tRNA(Arg) + AMP + diphosphate</text>
        <dbReference type="Rhea" id="RHEA:20301"/>
        <dbReference type="Rhea" id="RHEA-COMP:9658"/>
        <dbReference type="Rhea" id="RHEA-COMP:9673"/>
        <dbReference type="ChEBI" id="CHEBI:30616"/>
        <dbReference type="ChEBI" id="CHEBI:32682"/>
        <dbReference type="ChEBI" id="CHEBI:33019"/>
        <dbReference type="ChEBI" id="CHEBI:78442"/>
        <dbReference type="ChEBI" id="CHEBI:78513"/>
        <dbReference type="ChEBI" id="CHEBI:456215"/>
        <dbReference type="EC" id="6.1.1.19"/>
    </reaction>
</comment>
<evidence type="ECO:0000256" key="1">
    <source>
        <dbReference type="ARBA" id="ARBA00005594"/>
    </source>
</evidence>
<dbReference type="Pfam" id="PF05746">
    <property type="entry name" value="DALR_1"/>
    <property type="match status" value="1"/>
</dbReference>
<evidence type="ECO:0000256" key="5">
    <source>
        <dbReference type="ARBA" id="ARBA00022840"/>
    </source>
</evidence>
<dbReference type="KEGG" id="glj:GKIL_3881"/>
<keyword evidence="2 9" id="KW-0963">Cytoplasm</keyword>
<keyword evidence="5 9" id="KW-0067">ATP-binding</keyword>
<protein>
    <recommendedName>
        <fullName evidence="9">Arginine--tRNA ligase</fullName>
        <ecNumber evidence="9">6.1.1.19</ecNumber>
    </recommendedName>
    <alternativeName>
        <fullName evidence="9">Arginyl-tRNA synthetase</fullName>
        <shortName evidence="9">ArgRS</shortName>
    </alternativeName>
</protein>
<feature type="short sequence motif" description="'HIGH' region" evidence="9">
    <location>
        <begin position="138"/>
        <end position="148"/>
    </location>
</feature>
<dbReference type="Pfam" id="PF03485">
    <property type="entry name" value="Arg_tRNA_synt_N"/>
    <property type="match status" value="1"/>
</dbReference>
<keyword evidence="7 9" id="KW-0030">Aminoacyl-tRNA synthetase</keyword>
<gene>
    <name evidence="9 13" type="primary">argS</name>
    <name evidence="13" type="ORF">GKIL_3881</name>
</gene>
<evidence type="ECO:0000259" key="12">
    <source>
        <dbReference type="SMART" id="SM01016"/>
    </source>
</evidence>
<dbReference type="OrthoDB" id="9805987at2"/>
<name>U5QMA7_GLOK1</name>
<dbReference type="PROSITE" id="PS00178">
    <property type="entry name" value="AA_TRNA_LIGASE_I"/>
    <property type="match status" value="1"/>
</dbReference>
<dbReference type="InterPro" id="IPR009080">
    <property type="entry name" value="tRNAsynth_Ia_anticodon-bd"/>
</dbReference>
<feature type="domain" description="DALR anticodon binding" evidence="11">
    <location>
        <begin position="477"/>
        <end position="607"/>
    </location>
</feature>
<sequence>MSQTSMLSIQQRLASRIYEALKAAFAAGKLGALAELPAPAAIVVEKPKRPELGDYATPVAMSLAKPSRLAPLAIAEAVAAELTEADLIASVAKPGFINIQLADRFLMAEVGQILALGAEYGQTIPEKAERILLEFVSANPTGPLHIGHGRWAAVGSALAQILRFAGHTVSTEFYINDAGNQMQLLGQSFRARYLEAIGEPAEFPTRGYAGIYLKELAQTLAHQQGKALHHEPVEWFTAYAEEQLLAQQRSTLATFQTTFDRWYSERSLHAAGAVEAALKDLSERGMLYEATQSRQEQTGELTGRSSKVKANAIFDEEADGNGSEAVYFKAADFGDEMDRVVRRADGRTTYLAADIAYHWDKYRRGYDRLINVWGADHHGYVPRLKAAVQALGHPADSLEILLGQLVRLFRTDPATGEKVEIRMSKRTGELVSVDDLIAEVGVDAGRWFLLSQSMGTTISFDLDLAASEKFDNPVFYVQYNHARCCSILRKAPERGVPVPEHFDLDQPDGSPWLTTAPQERSLMLRLIAAPDEFRFAAAFREPQRLTQYAYDLASDLSQFYEHCPILPPLAADLPDGLRLARLGLVSATRQVLATTLGLLGIEPRESM</sequence>
<dbReference type="InterPro" id="IPR001412">
    <property type="entry name" value="aa-tRNA-synth_I_CS"/>
</dbReference>
<dbReference type="Gene3D" id="3.30.1360.70">
    <property type="entry name" value="Arginyl tRNA synthetase N-terminal domain"/>
    <property type="match status" value="1"/>
</dbReference>
<evidence type="ECO:0000313" key="13">
    <source>
        <dbReference type="EMBL" id="AGY60127.1"/>
    </source>
</evidence>
<evidence type="ECO:0000256" key="3">
    <source>
        <dbReference type="ARBA" id="ARBA00022598"/>
    </source>
</evidence>
<dbReference type="InterPro" id="IPR008909">
    <property type="entry name" value="DALR_anticod-bd"/>
</dbReference>
<keyword evidence="4 9" id="KW-0547">Nucleotide-binding</keyword>
<comment type="similarity">
    <text evidence="1 9 10">Belongs to the class-I aminoacyl-tRNA synthetase family.</text>
</comment>
<dbReference type="Pfam" id="PF00750">
    <property type="entry name" value="tRNA-synt_1d"/>
    <property type="match status" value="1"/>
</dbReference>
<dbReference type="InterPro" id="IPR001278">
    <property type="entry name" value="Arg-tRNA-ligase"/>
</dbReference>
<evidence type="ECO:0000256" key="7">
    <source>
        <dbReference type="ARBA" id="ARBA00023146"/>
    </source>
</evidence>
<proteinExistence type="inferred from homology"/>
<dbReference type="SMART" id="SM01016">
    <property type="entry name" value="Arg_tRNA_synt_N"/>
    <property type="match status" value="1"/>
</dbReference>
<dbReference type="SMART" id="SM00836">
    <property type="entry name" value="DALR_1"/>
    <property type="match status" value="1"/>
</dbReference>
<evidence type="ECO:0000256" key="6">
    <source>
        <dbReference type="ARBA" id="ARBA00022917"/>
    </source>
</evidence>
<dbReference type="PATRIC" id="fig|1183438.3.peg.3818"/>
<keyword evidence="6 9" id="KW-0648">Protein biosynthesis</keyword>
<accession>U5QMA7</accession>
<dbReference type="GO" id="GO:0005737">
    <property type="term" value="C:cytoplasm"/>
    <property type="evidence" value="ECO:0007669"/>
    <property type="project" value="UniProtKB-SubCell"/>
</dbReference>
<comment type="subunit">
    <text evidence="9">Monomer.</text>
</comment>
<evidence type="ECO:0000256" key="10">
    <source>
        <dbReference type="RuleBase" id="RU363038"/>
    </source>
</evidence>
<evidence type="ECO:0000256" key="9">
    <source>
        <dbReference type="HAMAP-Rule" id="MF_00123"/>
    </source>
</evidence>
<evidence type="ECO:0000256" key="2">
    <source>
        <dbReference type="ARBA" id="ARBA00022490"/>
    </source>
</evidence>
<dbReference type="STRING" id="1183438.GKIL_3881"/>
<dbReference type="eggNOG" id="COG0018">
    <property type="taxonomic scope" value="Bacteria"/>
</dbReference>
<dbReference type="PANTHER" id="PTHR11956">
    <property type="entry name" value="ARGINYL-TRNA SYNTHETASE"/>
    <property type="match status" value="1"/>
</dbReference>
<dbReference type="AlphaFoldDB" id="U5QMA7"/>
<dbReference type="Gene3D" id="3.40.50.620">
    <property type="entry name" value="HUPs"/>
    <property type="match status" value="1"/>
</dbReference>
<dbReference type="InterPro" id="IPR035684">
    <property type="entry name" value="ArgRS_core"/>
</dbReference>
<dbReference type="HAMAP" id="MF_00123">
    <property type="entry name" value="Arg_tRNA_synth"/>
    <property type="match status" value="1"/>
</dbReference>
<dbReference type="EMBL" id="CP003587">
    <property type="protein sequence ID" value="AGY60127.1"/>
    <property type="molecule type" value="Genomic_DNA"/>
</dbReference>